<gene>
    <name evidence="10" type="ORF">KP509_25G033500</name>
</gene>
<evidence type="ECO:0000313" key="11">
    <source>
        <dbReference type="Proteomes" id="UP000825935"/>
    </source>
</evidence>
<dbReference type="AlphaFoldDB" id="A0A8T2RR46"/>
<dbReference type="OrthoDB" id="770444at2759"/>
<organism evidence="10 11">
    <name type="scientific">Ceratopteris richardii</name>
    <name type="common">Triangle waterfern</name>
    <dbReference type="NCBI Taxonomy" id="49495"/>
    <lineage>
        <taxon>Eukaryota</taxon>
        <taxon>Viridiplantae</taxon>
        <taxon>Streptophyta</taxon>
        <taxon>Embryophyta</taxon>
        <taxon>Tracheophyta</taxon>
        <taxon>Polypodiopsida</taxon>
        <taxon>Polypodiidae</taxon>
        <taxon>Polypodiales</taxon>
        <taxon>Pteridineae</taxon>
        <taxon>Pteridaceae</taxon>
        <taxon>Parkerioideae</taxon>
        <taxon>Ceratopteris</taxon>
    </lineage>
</organism>
<keyword evidence="4 9" id="KW-0812">Transmembrane</keyword>
<evidence type="ECO:0000256" key="7">
    <source>
        <dbReference type="ARBA" id="ARBA00023136"/>
    </source>
</evidence>
<evidence type="ECO:0000256" key="5">
    <source>
        <dbReference type="ARBA" id="ARBA00022970"/>
    </source>
</evidence>
<feature type="compositionally biased region" description="Polar residues" evidence="8">
    <location>
        <begin position="105"/>
        <end position="123"/>
    </location>
</feature>
<dbReference type="PANTHER" id="PTHR33228">
    <property type="entry name" value="PROTEIN GLUTAMINE DUMPER 4-RELATED"/>
    <property type="match status" value="1"/>
</dbReference>
<dbReference type="PANTHER" id="PTHR33228:SF77">
    <property type="entry name" value="PROTEIN GLUTAMINE DUMPER 2"/>
    <property type="match status" value="1"/>
</dbReference>
<feature type="transmembrane region" description="Helical" evidence="9">
    <location>
        <begin position="65"/>
        <end position="91"/>
    </location>
</feature>
<dbReference type="Proteomes" id="UP000825935">
    <property type="component" value="Chromosome 25"/>
</dbReference>
<keyword evidence="11" id="KW-1185">Reference proteome</keyword>
<name>A0A8T2RR46_CERRI</name>
<accession>A0A8T2RR46</accession>
<feature type="region of interest" description="Disordered" evidence="8">
    <location>
        <begin position="105"/>
        <end position="135"/>
    </location>
</feature>
<dbReference type="EMBL" id="CM035430">
    <property type="protein sequence ID" value="KAH7298244.1"/>
    <property type="molecule type" value="Genomic_DNA"/>
</dbReference>
<evidence type="ECO:0000256" key="6">
    <source>
        <dbReference type="ARBA" id="ARBA00022989"/>
    </source>
</evidence>
<reference evidence="10" key="1">
    <citation type="submission" date="2021-08" db="EMBL/GenBank/DDBJ databases">
        <title>WGS assembly of Ceratopteris richardii.</title>
        <authorList>
            <person name="Marchant D.B."/>
            <person name="Chen G."/>
            <person name="Jenkins J."/>
            <person name="Shu S."/>
            <person name="Leebens-Mack J."/>
            <person name="Grimwood J."/>
            <person name="Schmutz J."/>
            <person name="Soltis P."/>
            <person name="Soltis D."/>
            <person name="Chen Z.-H."/>
        </authorList>
    </citation>
    <scope>NUCLEOTIDE SEQUENCE</scope>
    <source>
        <strain evidence="10">Whitten #5841</strain>
        <tissue evidence="10">Leaf</tissue>
    </source>
</reference>
<keyword evidence="7 9" id="KW-0472">Membrane</keyword>
<evidence type="ECO:0000256" key="4">
    <source>
        <dbReference type="ARBA" id="ARBA00022692"/>
    </source>
</evidence>
<dbReference type="GO" id="GO:0006865">
    <property type="term" value="P:amino acid transport"/>
    <property type="evidence" value="ECO:0007669"/>
    <property type="project" value="UniProtKB-KW"/>
</dbReference>
<evidence type="ECO:0000256" key="9">
    <source>
        <dbReference type="SAM" id="Phobius"/>
    </source>
</evidence>
<dbReference type="GO" id="GO:0080143">
    <property type="term" value="P:regulation of amino acid export"/>
    <property type="evidence" value="ECO:0007669"/>
    <property type="project" value="InterPro"/>
</dbReference>
<evidence type="ECO:0000256" key="2">
    <source>
        <dbReference type="ARBA" id="ARBA00009977"/>
    </source>
</evidence>
<evidence type="ECO:0000256" key="3">
    <source>
        <dbReference type="ARBA" id="ARBA00022448"/>
    </source>
</evidence>
<proteinExistence type="inferred from homology"/>
<sequence>MIRTEMVITTVGRALLEEGADRERRGPCLGASVHAVMARGSNATAEACHHSYIYARHRQGSPIPYLLAGLAAMLALIAVSLFILACSYWKLVGCVDQQLPSITARHTSSANGPSSRASQSPSTDPRGEVTFLPTSPSKDTVNRLVVIMAGHDTPTFIAQPVDGIVLETADIVTASKSSS</sequence>
<keyword evidence="3" id="KW-0813">Transport</keyword>
<protein>
    <submittedName>
        <fullName evidence="10">Uncharacterized protein</fullName>
    </submittedName>
</protein>
<comment type="similarity">
    <text evidence="2">Belongs to the GLUTAMINE DUMPER 1 (TC 9.B.60) family.</text>
</comment>
<dbReference type="InterPro" id="IPR040359">
    <property type="entry name" value="GDU"/>
</dbReference>
<evidence type="ECO:0000256" key="1">
    <source>
        <dbReference type="ARBA" id="ARBA00004167"/>
    </source>
</evidence>
<evidence type="ECO:0000256" key="8">
    <source>
        <dbReference type="SAM" id="MobiDB-lite"/>
    </source>
</evidence>
<dbReference type="GO" id="GO:0016020">
    <property type="term" value="C:membrane"/>
    <property type="evidence" value="ECO:0007669"/>
    <property type="project" value="UniProtKB-SubCell"/>
</dbReference>
<comment type="caution">
    <text evidence="10">The sequence shown here is derived from an EMBL/GenBank/DDBJ whole genome shotgun (WGS) entry which is preliminary data.</text>
</comment>
<keyword evidence="6 9" id="KW-1133">Transmembrane helix</keyword>
<evidence type="ECO:0000313" key="10">
    <source>
        <dbReference type="EMBL" id="KAH7298244.1"/>
    </source>
</evidence>
<comment type="subcellular location">
    <subcellularLocation>
        <location evidence="1">Membrane</location>
        <topology evidence="1">Single-pass membrane protein</topology>
    </subcellularLocation>
</comment>
<keyword evidence="5" id="KW-0029">Amino-acid transport</keyword>